<dbReference type="GO" id="GO:0006508">
    <property type="term" value="P:proteolysis"/>
    <property type="evidence" value="ECO:0007669"/>
    <property type="project" value="UniProtKB-KW"/>
</dbReference>
<evidence type="ECO:0000256" key="1">
    <source>
        <dbReference type="ARBA" id="ARBA00001941"/>
    </source>
</evidence>
<comment type="similarity">
    <text evidence="4">Belongs to the peptidase M29 family.</text>
</comment>
<evidence type="ECO:0000256" key="2">
    <source>
        <dbReference type="ARBA" id="ARBA00001946"/>
    </source>
</evidence>
<comment type="cofactor">
    <cofactor evidence="1">
        <name>Co(2+)</name>
        <dbReference type="ChEBI" id="CHEBI:48828"/>
    </cofactor>
</comment>
<keyword evidence="6" id="KW-0645">Protease</keyword>
<evidence type="ECO:0000256" key="5">
    <source>
        <dbReference type="ARBA" id="ARBA00022438"/>
    </source>
</evidence>
<keyword evidence="7" id="KW-0479">Metal-binding</keyword>
<dbReference type="InterPro" id="IPR035097">
    <property type="entry name" value="M29_N-terminal"/>
</dbReference>
<dbReference type="Gene3D" id="3.40.1830.10">
    <property type="entry name" value="Thermophilic metalloprotease (M29)"/>
    <property type="match status" value="1"/>
</dbReference>
<dbReference type="InterPro" id="IPR000787">
    <property type="entry name" value="Peptidase_M29"/>
</dbReference>
<reference evidence="11" key="1">
    <citation type="submission" date="2018-11" db="EMBL/GenBank/DDBJ databases">
        <title>Complete genome sequence of Paenibacillus sp. ML311-T8.</title>
        <authorList>
            <person name="Nam Y.-D."/>
            <person name="Kang J."/>
            <person name="Chung W.-H."/>
            <person name="Park Y.S."/>
        </authorList>
    </citation>
    <scope>NUCLEOTIDE SEQUENCE [LARGE SCALE GENOMIC DNA]</scope>
    <source>
        <strain evidence="11">ML311-T8</strain>
    </source>
</reference>
<accession>A0A6B8RVT2</accession>
<evidence type="ECO:0000256" key="4">
    <source>
        <dbReference type="ARBA" id="ARBA00008236"/>
    </source>
</evidence>
<gene>
    <name evidence="10" type="ORF">EHS13_34180</name>
</gene>
<keyword evidence="11" id="KW-1185">Reference proteome</keyword>
<dbReference type="Proteomes" id="UP000426246">
    <property type="component" value="Chromosome"/>
</dbReference>
<dbReference type="OrthoDB" id="9803993at2"/>
<keyword evidence="8" id="KW-0378">Hydrolase</keyword>
<evidence type="ECO:0000313" key="11">
    <source>
        <dbReference type="Proteomes" id="UP000426246"/>
    </source>
</evidence>
<dbReference type="EMBL" id="CP034235">
    <property type="protein sequence ID" value="QGQ99553.1"/>
    <property type="molecule type" value="Genomic_DNA"/>
</dbReference>
<dbReference type="PRINTS" id="PR00919">
    <property type="entry name" value="THERMOPTASE"/>
</dbReference>
<evidence type="ECO:0000256" key="8">
    <source>
        <dbReference type="ARBA" id="ARBA00022801"/>
    </source>
</evidence>
<dbReference type="Pfam" id="PF02073">
    <property type="entry name" value="Peptidase_M29"/>
    <property type="match status" value="1"/>
</dbReference>
<evidence type="ECO:0000256" key="9">
    <source>
        <dbReference type="ARBA" id="ARBA00023049"/>
    </source>
</evidence>
<dbReference type="RefSeq" id="WP_155704718.1">
    <property type="nucleotide sequence ID" value="NZ_CP034235.1"/>
</dbReference>
<comment type="cofactor">
    <cofactor evidence="2">
        <name>Mg(2+)</name>
        <dbReference type="ChEBI" id="CHEBI:18420"/>
    </cofactor>
</comment>
<dbReference type="GO" id="GO:0008237">
    <property type="term" value="F:metallopeptidase activity"/>
    <property type="evidence" value="ECO:0007669"/>
    <property type="project" value="UniProtKB-KW"/>
</dbReference>
<comment type="cofactor">
    <cofactor evidence="3">
        <name>Zn(2+)</name>
        <dbReference type="ChEBI" id="CHEBI:29105"/>
    </cofactor>
</comment>
<name>A0A6B8RVT2_9BACL</name>
<dbReference type="GO" id="GO:0004177">
    <property type="term" value="F:aminopeptidase activity"/>
    <property type="evidence" value="ECO:0007669"/>
    <property type="project" value="UniProtKB-KW"/>
</dbReference>
<evidence type="ECO:0000256" key="7">
    <source>
        <dbReference type="ARBA" id="ARBA00022723"/>
    </source>
</evidence>
<dbReference type="PANTHER" id="PTHR34448:SF3">
    <property type="entry name" value="AMINOPEPTIDASE AMPS"/>
    <property type="match status" value="1"/>
</dbReference>
<evidence type="ECO:0000256" key="3">
    <source>
        <dbReference type="ARBA" id="ARBA00001947"/>
    </source>
</evidence>
<evidence type="ECO:0000313" key="10">
    <source>
        <dbReference type="EMBL" id="QGQ99553.1"/>
    </source>
</evidence>
<organism evidence="10 11">
    <name type="scientific">Paenibacillus psychroresistens</name>
    <dbReference type="NCBI Taxonomy" id="1778678"/>
    <lineage>
        <taxon>Bacteria</taxon>
        <taxon>Bacillati</taxon>
        <taxon>Bacillota</taxon>
        <taxon>Bacilli</taxon>
        <taxon>Bacillales</taxon>
        <taxon>Paenibacillaceae</taxon>
        <taxon>Paenibacillus</taxon>
    </lineage>
</organism>
<protein>
    <submittedName>
        <fullName evidence="10">Aminopeptidase</fullName>
    </submittedName>
</protein>
<dbReference type="AlphaFoldDB" id="A0A6B8RVT2"/>
<dbReference type="SUPFAM" id="SSF144052">
    <property type="entry name" value="Thermophilic metalloprotease-like"/>
    <property type="match status" value="1"/>
</dbReference>
<evidence type="ECO:0000256" key="6">
    <source>
        <dbReference type="ARBA" id="ARBA00022670"/>
    </source>
</evidence>
<keyword evidence="9" id="KW-0482">Metalloprotease</keyword>
<dbReference type="PANTHER" id="PTHR34448">
    <property type="entry name" value="AMINOPEPTIDASE"/>
    <property type="match status" value="1"/>
</dbReference>
<sequence length="413" mass="45749">MYSFEENLEKYANLAVKTGVNVQQGQTLVINAPILSYKLVRKIAQKAYEAGAKNVHVEWNDDQLGHIKFTHAPDEAFTEFPMWKASGMEELAAGGAAFLTVYAPNPDLLKDISPERIATANKTQALALQKYRSYLMADKAAWSIVAVPTEEWAQKMYPDLETEEAMQQLWEVIFEVTRVSVEDPIQAWKEHKTNLAVTSAYLNKKQYKKLVYEAPGTNLSVELTENHIWHGGSAVTDKGVQFSPNMPTEEVFTMPHKDGANGVVRSTKPLNYGGTLINGFSLTFKDGVVVDFTAEEGYDTLKHLLDTDEGARRLGEAALVPHHSPISNTNLIFYNTLFDENASSHLAIGKAYPINIKDGSDMAEADYASHGVNTSLVHVDFMIGSAEMNIDGVTKDGKVEPLIRNGNWVAFTD</sequence>
<dbReference type="KEGG" id="ppsc:EHS13_34180"/>
<keyword evidence="5 10" id="KW-0031">Aminopeptidase</keyword>
<dbReference type="GO" id="GO:0046872">
    <property type="term" value="F:metal ion binding"/>
    <property type="evidence" value="ECO:0007669"/>
    <property type="project" value="UniProtKB-KW"/>
</dbReference>
<dbReference type="InterPro" id="IPR052170">
    <property type="entry name" value="M29_Exopeptidase"/>
</dbReference>
<proteinExistence type="inferred from homology"/>